<dbReference type="KEGG" id="cceu:CBR64_20410"/>
<dbReference type="EMBL" id="CP021383">
    <property type="protein sequence ID" value="ARU53440.1"/>
    <property type="molecule type" value="Genomic_DNA"/>
</dbReference>
<dbReference type="PANTHER" id="PTHR30007">
    <property type="entry name" value="PHP DOMAIN PROTEIN"/>
    <property type="match status" value="1"/>
</dbReference>
<feature type="compositionally biased region" description="Basic and acidic residues" evidence="1">
    <location>
        <begin position="84"/>
        <end position="94"/>
    </location>
</feature>
<dbReference type="Pfam" id="PF13340">
    <property type="entry name" value="DUF4096"/>
    <property type="match status" value="1"/>
</dbReference>
<accession>A0A1Y0HZK7</accession>
<organism evidence="3 4">
    <name type="scientific">Cellulosimicrobium cellulans</name>
    <name type="common">Arthrobacter luteus</name>
    <dbReference type="NCBI Taxonomy" id="1710"/>
    <lineage>
        <taxon>Bacteria</taxon>
        <taxon>Bacillati</taxon>
        <taxon>Actinomycetota</taxon>
        <taxon>Actinomycetes</taxon>
        <taxon>Micrococcales</taxon>
        <taxon>Promicromonosporaceae</taxon>
        <taxon>Cellulosimicrobium</taxon>
    </lineage>
</organism>
<dbReference type="RefSeq" id="WP_087472345.1">
    <property type="nucleotide sequence ID" value="NZ_CP021383.1"/>
</dbReference>
<evidence type="ECO:0000256" key="1">
    <source>
        <dbReference type="SAM" id="MobiDB-lite"/>
    </source>
</evidence>
<proteinExistence type="predicted"/>
<reference evidence="3 4" key="1">
    <citation type="submission" date="2017-05" db="EMBL/GenBank/DDBJ databases">
        <authorList>
            <person name="Song R."/>
            <person name="Chenine A.L."/>
            <person name="Ruprecht R.M."/>
        </authorList>
    </citation>
    <scope>NUCLEOTIDE SEQUENCE [LARGE SCALE GENOMIC DNA]</scope>
    <source>
        <strain evidence="3 4">PSBB019</strain>
    </source>
</reference>
<dbReference type="PANTHER" id="PTHR30007:SF0">
    <property type="entry name" value="TRANSPOSASE"/>
    <property type="match status" value="1"/>
</dbReference>
<dbReference type="Proteomes" id="UP000196228">
    <property type="component" value="Chromosome"/>
</dbReference>
<evidence type="ECO:0000313" key="4">
    <source>
        <dbReference type="Proteomes" id="UP000196228"/>
    </source>
</evidence>
<dbReference type="InterPro" id="IPR025161">
    <property type="entry name" value="IS402-like_dom"/>
</dbReference>
<sequence length="140" mass="15860">MTDAAWARITALVVPIHDRGGRPCCEHRWREYVNALPFVVTKGIPWRALPHDFAVSWSATHKHFTRWTSRGLWQRVLTMLRGQDRSADGRHEHPTAAVEDSSSVQSTPVPGPRRFDSAKKVDGIKRHILLDTAGRPRPPT</sequence>
<gene>
    <name evidence="3" type="ORF">CBR64_20410</name>
</gene>
<protein>
    <recommendedName>
        <fullName evidence="2">Insertion element IS402-like domain-containing protein</fullName>
    </recommendedName>
</protein>
<feature type="domain" description="Insertion element IS402-like" evidence="2">
    <location>
        <begin position="1"/>
        <end position="76"/>
    </location>
</feature>
<name>A0A1Y0HZK7_CELCE</name>
<feature type="region of interest" description="Disordered" evidence="1">
    <location>
        <begin position="84"/>
        <end position="117"/>
    </location>
</feature>
<evidence type="ECO:0000313" key="3">
    <source>
        <dbReference type="EMBL" id="ARU53440.1"/>
    </source>
</evidence>
<dbReference type="AlphaFoldDB" id="A0A1Y0HZK7"/>
<evidence type="ECO:0000259" key="2">
    <source>
        <dbReference type="Pfam" id="PF13340"/>
    </source>
</evidence>